<dbReference type="EMBL" id="AP019834">
    <property type="protein sequence ID" value="BBM48370.1"/>
    <property type="molecule type" value="Genomic_DNA"/>
</dbReference>
<evidence type="ECO:0000313" key="1">
    <source>
        <dbReference type="EMBL" id="BBM48370.1"/>
    </source>
</evidence>
<reference evidence="1 2" key="1">
    <citation type="submission" date="2019-07" db="EMBL/GenBank/DDBJ databases">
        <title>Complete Genome Sequence of Leptotrichia wadei Strain JMUB3933.</title>
        <authorList>
            <person name="Watanabe S."/>
            <person name="Cui L."/>
        </authorList>
    </citation>
    <scope>NUCLEOTIDE SEQUENCE [LARGE SCALE GENOMIC DNA]</scope>
    <source>
        <strain evidence="1 2">JMUB3933</strain>
    </source>
</reference>
<dbReference type="Proteomes" id="UP000321397">
    <property type="component" value="Chromosome"/>
</dbReference>
<proteinExistence type="predicted"/>
<dbReference type="AlphaFoldDB" id="A0A510K9Q1"/>
<organism evidence="1 2">
    <name type="scientific">Leptotrichia wadei</name>
    <dbReference type="NCBI Taxonomy" id="157687"/>
    <lineage>
        <taxon>Bacteria</taxon>
        <taxon>Fusobacteriati</taxon>
        <taxon>Fusobacteriota</taxon>
        <taxon>Fusobacteriia</taxon>
        <taxon>Fusobacteriales</taxon>
        <taxon>Leptotrichiaceae</taxon>
        <taxon>Leptotrichia</taxon>
    </lineage>
</organism>
<name>A0A510K9Q1_9FUSO</name>
<dbReference type="RefSeq" id="WP_146961795.1">
    <property type="nucleotide sequence ID" value="NZ_AP019834.1"/>
</dbReference>
<sequence length="73" mass="8567">MTGNNTYHGEKRTYENVNSKIKVLNKNEIEIEILAITYMEPICKYIILTLNGEEELKVECHGEVMFEQGFKKR</sequence>
<gene>
    <name evidence="1" type="ORF">JMUB3933_1886</name>
</gene>
<protein>
    <submittedName>
        <fullName evidence="1">TIR domain protein</fullName>
    </submittedName>
</protein>
<evidence type="ECO:0000313" key="2">
    <source>
        <dbReference type="Proteomes" id="UP000321397"/>
    </source>
</evidence>
<accession>A0A510K9Q1</accession>